<dbReference type="EMBL" id="PDUG01000130">
    <property type="protein sequence ID" value="PIC11330.1"/>
    <property type="molecule type" value="Genomic_DNA"/>
</dbReference>
<proteinExistence type="predicted"/>
<evidence type="ECO:0000313" key="3">
    <source>
        <dbReference type="Proteomes" id="UP000230233"/>
    </source>
</evidence>
<feature type="region of interest" description="Disordered" evidence="1">
    <location>
        <begin position="1"/>
        <end position="39"/>
    </location>
</feature>
<dbReference type="AlphaFoldDB" id="A0A2G5S8K2"/>
<protein>
    <submittedName>
        <fullName evidence="2">Uncharacterized protein</fullName>
    </submittedName>
</protein>
<feature type="compositionally biased region" description="Basic and acidic residues" evidence="1">
    <location>
        <begin position="369"/>
        <end position="379"/>
    </location>
</feature>
<organism evidence="2 3">
    <name type="scientific">Caenorhabditis nigoni</name>
    <dbReference type="NCBI Taxonomy" id="1611254"/>
    <lineage>
        <taxon>Eukaryota</taxon>
        <taxon>Metazoa</taxon>
        <taxon>Ecdysozoa</taxon>
        <taxon>Nematoda</taxon>
        <taxon>Chromadorea</taxon>
        <taxon>Rhabditida</taxon>
        <taxon>Rhabditina</taxon>
        <taxon>Rhabditomorpha</taxon>
        <taxon>Rhabditoidea</taxon>
        <taxon>Rhabditidae</taxon>
        <taxon>Peloderinae</taxon>
        <taxon>Caenorhabditis</taxon>
    </lineage>
</organism>
<dbReference type="Gene3D" id="3.30.40.10">
    <property type="entry name" value="Zinc/RING finger domain, C3HC4 (zinc finger)"/>
    <property type="match status" value="1"/>
</dbReference>
<name>A0A2G5S8K2_9PELO</name>
<dbReference type="SUPFAM" id="SSF57903">
    <property type="entry name" value="FYVE/PHD zinc finger"/>
    <property type="match status" value="1"/>
</dbReference>
<reference evidence="3" key="1">
    <citation type="submission" date="2017-10" db="EMBL/GenBank/DDBJ databases">
        <title>Rapid genome shrinkage in a self-fertile nematode reveals novel sperm competition proteins.</title>
        <authorList>
            <person name="Yin D."/>
            <person name="Schwarz E.M."/>
            <person name="Thomas C.G."/>
            <person name="Felde R.L."/>
            <person name="Korf I.F."/>
            <person name="Cutter A.D."/>
            <person name="Schartner C.M."/>
            <person name="Ralston E.J."/>
            <person name="Meyer B.J."/>
            <person name="Haag E.S."/>
        </authorList>
    </citation>
    <scope>NUCLEOTIDE SEQUENCE [LARGE SCALE GENOMIC DNA]</scope>
    <source>
        <strain evidence="3">JU1422</strain>
    </source>
</reference>
<accession>A0A2G5S8K2</accession>
<gene>
    <name evidence="2" type="ORF">B9Z55_029153</name>
</gene>
<sequence>MSGFGVSDLLRSDSDGARGTSGNENGIPDQDGQRDSGSLVTQKLPNKTLLFRLNTEIGSVSREWILDDKTDFLFKSSITEDGKLLNFGRSTDWWRFEEEITGASKIDVQITGGLNLRHSFLTERKPYLHLKICDECLTISSQSGDSSHSFGMVFPLSSSSEGLGIFITVTSAEREENSSAPSPAVPPTNVAVVPSPAAPSTSSGNVSNLLYHLTDFTMNSLMPLSQPLFPLFPRSSSTLFPAISEGSIDVEEVQNGASFVTDVGSVRPIDGPIVDQEEEKDDEIIDIETVTPTNSRAPSPNVPILHVAIPSTPRPISESPKNLPILHVISPPTPQPAPSSPQPIFPDNASASPQPVPARPESPEIDIDANQRDGINMKEDDTDDSDPSFEPRRKKTRPTRRVVNQQLPTNGVNLGSDSERKRKRVRTEAQKLARKGNNKKNWCENFHPHCISLGEDSNYMIQCVNCAKWWHNFCLYLNREKNDDDFRCCGERISQEVPEAKSGRTKQRWEQMQKDAQKK</sequence>
<comment type="caution">
    <text evidence="2">The sequence shown here is derived from an EMBL/GenBank/DDBJ whole genome shotgun (WGS) entry which is preliminary data.</text>
</comment>
<keyword evidence="3" id="KW-1185">Reference proteome</keyword>
<evidence type="ECO:0000313" key="2">
    <source>
        <dbReference type="EMBL" id="PIC11330.1"/>
    </source>
</evidence>
<evidence type="ECO:0000256" key="1">
    <source>
        <dbReference type="SAM" id="MobiDB-lite"/>
    </source>
</evidence>
<dbReference type="Proteomes" id="UP000230233">
    <property type="component" value="Unassembled WGS sequence"/>
</dbReference>
<dbReference type="InterPro" id="IPR013083">
    <property type="entry name" value="Znf_RING/FYVE/PHD"/>
</dbReference>
<feature type="compositionally biased region" description="Pro residues" evidence="1">
    <location>
        <begin position="331"/>
        <end position="344"/>
    </location>
</feature>
<feature type="region of interest" description="Disordered" evidence="1">
    <location>
        <begin position="313"/>
        <end position="424"/>
    </location>
</feature>
<dbReference type="InterPro" id="IPR011011">
    <property type="entry name" value="Znf_FYVE_PHD"/>
</dbReference>
<feature type="region of interest" description="Disordered" evidence="1">
    <location>
        <begin position="498"/>
        <end position="519"/>
    </location>
</feature>
<feature type="compositionally biased region" description="Polar residues" evidence="1">
    <location>
        <begin position="404"/>
        <end position="416"/>
    </location>
</feature>